<feature type="compositionally biased region" description="Basic and acidic residues" evidence="1">
    <location>
        <begin position="69"/>
        <end position="91"/>
    </location>
</feature>
<keyword evidence="4" id="KW-1185">Reference proteome</keyword>
<keyword evidence="2" id="KW-0732">Signal</keyword>
<sequence>MKSKSLRIVLLMCMLLAFSANFYAQDTRVEKAKKEVKQTSKKVANKTEKAAKATKKEVKETAAEVKTATKKDAAKADAKATKAAKEVKAETKSAAAKAKAKLE</sequence>
<feature type="signal peptide" evidence="2">
    <location>
        <begin position="1"/>
        <end position="24"/>
    </location>
</feature>
<proteinExistence type="predicted"/>
<feature type="chain" id="PRO_5011712909" description="Colicin import membrane protein" evidence="2">
    <location>
        <begin position="25"/>
        <end position="103"/>
    </location>
</feature>
<gene>
    <name evidence="3" type="ORF">SAMN04487935_0452</name>
</gene>
<evidence type="ECO:0000256" key="2">
    <source>
        <dbReference type="SAM" id="SignalP"/>
    </source>
</evidence>
<accession>A0A1G8S9T8</accession>
<reference evidence="3 4" key="1">
    <citation type="submission" date="2016-10" db="EMBL/GenBank/DDBJ databases">
        <authorList>
            <person name="de Groot N.N."/>
        </authorList>
    </citation>
    <scope>NUCLEOTIDE SEQUENCE [LARGE SCALE GENOMIC DNA]</scope>
    <source>
        <strain evidence="3 4">CGMCC 1.10076</strain>
    </source>
</reference>
<protein>
    <recommendedName>
        <fullName evidence="5">Colicin import membrane protein</fullName>
    </recommendedName>
</protein>
<organism evidence="3 4">
    <name type="scientific">Flavobacterium noncentrifugens</name>
    <dbReference type="NCBI Taxonomy" id="1128970"/>
    <lineage>
        <taxon>Bacteria</taxon>
        <taxon>Pseudomonadati</taxon>
        <taxon>Bacteroidota</taxon>
        <taxon>Flavobacteriia</taxon>
        <taxon>Flavobacteriales</taxon>
        <taxon>Flavobacteriaceae</taxon>
        <taxon>Flavobacterium</taxon>
    </lineage>
</organism>
<dbReference type="EMBL" id="FNEZ01000001">
    <property type="protein sequence ID" value="SDJ25565.1"/>
    <property type="molecule type" value="Genomic_DNA"/>
</dbReference>
<evidence type="ECO:0008006" key="5">
    <source>
        <dbReference type="Google" id="ProtNLM"/>
    </source>
</evidence>
<feature type="region of interest" description="Disordered" evidence="1">
    <location>
        <begin position="69"/>
        <end position="103"/>
    </location>
</feature>
<evidence type="ECO:0000313" key="4">
    <source>
        <dbReference type="Proteomes" id="UP000199580"/>
    </source>
</evidence>
<evidence type="ECO:0000256" key="1">
    <source>
        <dbReference type="SAM" id="MobiDB-lite"/>
    </source>
</evidence>
<dbReference type="STRING" id="1128970.SAMN04487935_0452"/>
<evidence type="ECO:0000313" key="3">
    <source>
        <dbReference type="EMBL" id="SDJ25565.1"/>
    </source>
</evidence>
<dbReference type="AlphaFoldDB" id="A0A1G8S9T8"/>
<name>A0A1G8S9T8_9FLAO</name>
<dbReference type="Proteomes" id="UP000199580">
    <property type="component" value="Unassembled WGS sequence"/>
</dbReference>
<dbReference type="RefSeq" id="WP_139171671.1">
    <property type="nucleotide sequence ID" value="NZ_BKAI01000001.1"/>
</dbReference>